<dbReference type="Gene3D" id="2.40.50.90">
    <property type="match status" value="3"/>
</dbReference>
<evidence type="ECO:0000259" key="2">
    <source>
        <dbReference type="PROSITE" id="PS50304"/>
    </source>
</evidence>
<dbReference type="Gene3D" id="2.30.30.140">
    <property type="match status" value="3"/>
</dbReference>
<dbReference type="AlphaFoldDB" id="A0ABD1KYT2"/>
<dbReference type="InterPro" id="IPR035437">
    <property type="entry name" value="SNase_OB-fold_sf"/>
</dbReference>
<feature type="region of interest" description="Disordered" evidence="1">
    <location>
        <begin position="181"/>
        <end position="222"/>
    </location>
</feature>
<evidence type="ECO:0000256" key="1">
    <source>
        <dbReference type="SAM" id="MobiDB-lite"/>
    </source>
</evidence>
<dbReference type="SMART" id="SM00333">
    <property type="entry name" value="TUDOR"/>
    <property type="match status" value="2"/>
</dbReference>
<dbReference type="PROSITE" id="PS50304">
    <property type="entry name" value="TUDOR"/>
    <property type="match status" value="2"/>
</dbReference>
<keyword evidence="4" id="KW-1185">Reference proteome</keyword>
<dbReference type="SUPFAM" id="SSF63748">
    <property type="entry name" value="Tudor/PWWP/MBT"/>
    <property type="match status" value="3"/>
</dbReference>
<proteinExistence type="predicted"/>
<name>A0ABD1KYT2_9TELE</name>
<comment type="caution">
    <text evidence="3">The sequence shown here is derived from an EMBL/GenBank/DDBJ whole genome shotgun (WGS) entry which is preliminary data.</text>
</comment>
<feature type="compositionally biased region" description="Low complexity" evidence="1">
    <location>
        <begin position="206"/>
        <end position="219"/>
    </location>
</feature>
<organism evidence="3 4">
    <name type="scientific">Coilia grayii</name>
    <name type="common">Gray's grenadier anchovy</name>
    <dbReference type="NCBI Taxonomy" id="363190"/>
    <lineage>
        <taxon>Eukaryota</taxon>
        <taxon>Metazoa</taxon>
        <taxon>Chordata</taxon>
        <taxon>Craniata</taxon>
        <taxon>Vertebrata</taxon>
        <taxon>Euteleostomi</taxon>
        <taxon>Actinopterygii</taxon>
        <taxon>Neopterygii</taxon>
        <taxon>Teleostei</taxon>
        <taxon>Clupei</taxon>
        <taxon>Clupeiformes</taxon>
        <taxon>Clupeoidei</taxon>
        <taxon>Engraulidae</taxon>
        <taxon>Coilinae</taxon>
        <taxon>Coilia</taxon>
    </lineage>
</organism>
<dbReference type="Pfam" id="PF00567">
    <property type="entry name" value="TUDOR"/>
    <property type="match status" value="3"/>
</dbReference>
<protein>
    <recommendedName>
        <fullName evidence="2">Tudor domain-containing protein</fullName>
    </recommendedName>
</protein>
<reference evidence="3 4" key="1">
    <citation type="submission" date="2024-09" db="EMBL/GenBank/DDBJ databases">
        <title>A chromosome-level genome assembly of Gray's grenadier anchovy, Coilia grayii.</title>
        <authorList>
            <person name="Fu Z."/>
        </authorList>
    </citation>
    <scope>NUCLEOTIDE SEQUENCE [LARGE SCALE GENOMIC DNA]</scope>
    <source>
        <strain evidence="3">G4</strain>
        <tissue evidence="3">Muscle</tissue>
    </source>
</reference>
<sequence length="1111" mass="124945">MMTFVYYVFSKDGVSWYSFVGDIFFSNSREERQNASTENSTATESPLKEKDVTLKRALDDALGEAIRNHSELQSVYESLFDGLQIQMRKEKNRLLVEISEMTKKAVSLIQKRKVTLISQLGALDHWFSESHVMLQKVLEALRAPVDMQAFDLSCLNQRTGLRCYLDEEKLEQCLGINQGNTTSIPKESAAPTSRRLSKSPLDSRHSPSFPKTPSSSTASDWEQEYQRLPNTRPIFSPNVIIEEIVEDSTLVRLYWVVVTHVVNPGHFYVRYVSAENTADQLRRVINAFCSGNKGQFSPEHTISKGDLLFAFCPLGGWYRVEVLEVYQSGAGEIVRQCKAADVFRLKVFFLDHGFQKTLSVPSGAQQNLSESLRKPDRAAHSEISRWPPQAIRCCLNGIVPAQVRGWSTESIKEFRLVTGSSAVQMQVFRDDKKTMLVDLKKSPMDHTNSRMPLSLRDHMVYMEFARFYCPVPASANSCKPLQYYPPVSPKPNTEFYAIVSHINTPADFFIQLTENMEFPLLTAKLQALYKARSEELSLQLSCPMLEQACVAPYDEDIWYRARVTGFHGTQMAEVQFVDLGSIRLVPVNNLRVIKDEFLSLPAMAVWCRLADAESNGDYWSDASINRFRDLAEKKLVTVVTKKFTSCYGPLPVCLFEGDDKRESKSISHILITEELAQSPKNLPPTTPEVSSWDPPLETVEAEYTPPGPADAIQLSPSITIPASQKDIKVRVCHVTSPANIFVQLLQYDRQLKRLQERLQQEFGGSSPMSVDWEVGMSCAALVQGIWERGKISGILSSNMTEVLCCDYGTRVSVPVDNLRPLPPRMIGSLVLECCLSGIRPAGGPKWTATSCDLISFYLTGAMALMTIKEPPPAHPVGVSLLCSNRAGQNISMADFLISEGLALPDRKYRCGFKREVGFQELLEPKSVEALPTLEDPHEGSRNLPHKEEKEEDEDNKNNIHPGDHTAEVAPATDDYPPPQQPEHRGNTCLTITAVGDDGVIYSMTPQAETELKLLKKRLQQHIKATPVFNHHNWRNVKGCIIKGRDMLWHRGRVVELTGGQVKLSKGKEPQPPDLLFYYEADILSVISEPEPVNSRHSRLTTEEWKKFQAQS</sequence>
<feature type="domain" description="Tudor" evidence="2">
    <location>
        <begin position="542"/>
        <end position="600"/>
    </location>
</feature>
<dbReference type="Proteomes" id="UP001591681">
    <property type="component" value="Unassembled WGS sequence"/>
</dbReference>
<gene>
    <name evidence="3" type="ORF">ACEWY4_001168</name>
</gene>
<dbReference type="PANTHER" id="PTHR16442:SF1">
    <property type="entry name" value="RING FINGER PROTEIN 17"/>
    <property type="match status" value="1"/>
</dbReference>
<dbReference type="InterPro" id="IPR002999">
    <property type="entry name" value="Tudor"/>
</dbReference>
<evidence type="ECO:0000313" key="3">
    <source>
        <dbReference type="EMBL" id="KAL2104300.1"/>
    </source>
</evidence>
<dbReference type="PANTHER" id="PTHR16442">
    <property type="entry name" value="RING FINGER PROTEIN 17"/>
    <property type="match status" value="1"/>
</dbReference>
<dbReference type="EMBL" id="JBHFQA010000001">
    <property type="protein sequence ID" value="KAL2104300.1"/>
    <property type="molecule type" value="Genomic_DNA"/>
</dbReference>
<accession>A0ABD1KYT2</accession>
<evidence type="ECO:0000313" key="4">
    <source>
        <dbReference type="Proteomes" id="UP001591681"/>
    </source>
</evidence>
<feature type="compositionally biased region" description="Basic and acidic residues" evidence="1">
    <location>
        <begin position="934"/>
        <end position="948"/>
    </location>
</feature>
<feature type="compositionally biased region" description="Basic and acidic residues" evidence="1">
    <location>
        <begin position="955"/>
        <end position="966"/>
    </location>
</feature>
<feature type="domain" description="Tudor" evidence="2">
    <location>
        <begin position="771"/>
        <end position="828"/>
    </location>
</feature>
<feature type="region of interest" description="Disordered" evidence="1">
    <location>
        <begin position="927"/>
        <end position="983"/>
    </location>
</feature>